<name>A0A5D8QBJ4_9THEO</name>
<evidence type="ECO:0000256" key="1">
    <source>
        <dbReference type="ARBA" id="ARBA00005721"/>
    </source>
</evidence>
<feature type="region of interest" description="Disordered" evidence="2">
    <location>
        <begin position="118"/>
        <end position="138"/>
    </location>
</feature>
<dbReference type="AlphaFoldDB" id="A0A5D8QBJ4"/>
<dbReference type="Pfam" id="PF03780">
    <property type="entry name" value="Asp23"/>
    <property type="match status" value="1"/>
</dbReference>
<organism evidence="3 4">
    <name type="scientific">Calorimonas adulescens</name>
    <dbReference type="NCBI Taxonomy" id="2606906"/>
    <lineage>
        <taxon>Bacteria</taxon>
        <taxon>Bacillati</taxon>
        <taxon>Bacillota</taxon>
        <taxon>Clostridia</taxon>
        <taxon>Thermoanaerobacterales</taxon>
        <taxon>Thermoanaerobacteraceae</taxon>
        <taxon>Calorimonas</taxon>
    </lineage>
</organism>
<reference evidence="3 4" key="1">
    <citation type="submission" date="2019-08" db="EMBL/GenBank/DDBJ databases">
        <title>Calorimonas adulescens gen. nov., sp. nov., an anaerobic thermophilic bacterium from Sakhalin hot spring.</title>
        <authorList>
            <person name="Khomyakova M.A."/>
            <person name="Merkel A.Y."/>
            <person name="Novikov A."/>
            <person name="Bonch-Osmolovskaya E.A."/>
            <person name="Slobodkin A.I."/>
        </authorList>
    </citation>
    <scope>NUCLEOTIDE SEQUENCE [LARGE SCALE GENOMIC DNA]</scope>
    <source>
        <strain evidence="3 4">A05MB</strain>
    </source>
</reference>
<dbReference type="Proteomes" id="UP000322976">
    <property type="component" value="Unassembled WGS sequence"/>
</dbReference>
<evidence type="ECO:0000256" key="2">
    <source>
        <dbReference type="SAM" id="MobiDB-lite"/>
    </source>
</evidence>
<accession>A0A5D8QBJ4</accession>
<comment type="similarity">
    <text evidence="1">Belongs to the asp23 family.</text>
</comment>
<comment type="caution">
    <text evidence="3">The sequence shown here is derived from an EMBL/GenBank/DDBJ whole genome shotgun (WGS) entry which is preliminary data.</text>
</comment>
<dbReference type="InterPro" id="IPR005531">
    <property type="entry name" value="Asp23"/>
</dbReference>
<gene>
    <name evidence="3" type="ORF">FWJ32_10540</name>
</gene>
<evidence type="ECO:0000313" key="3">
    <source>
        <dbReference type="EMBL" id="TZE81166.1"/>
    </source>
</evidence>
<evidence type="ECO:0000313" key="4">
    <source>
        <dbReference type="Proteomes" id="UP000322976"/>
    </source>
</evidence>
<dbReference type="EMBL" id="VTPS01000017">
    <property type="protein sequence ID" value="TZE81166.1"/>
    <property type="molecule type" value="Genomic_DNA"/>
</dbReference>
<protein>
    <submittedName>
        <fullName evidence="3">Asp23/Gls24 family envelope stress response protein</fullName>
    </submittedName>
</protein>
<dbReference type="PANTHER" id="PTHR34297">
    <property type="entry name" value="HYPOTHETICAL CYTOSOLIC PROTEIN-RELATED"/>
    <property type="match status" value="1"/>
</dbReference>
<keyword evidence="4" id="KW-1185">Reference proteome</keyword>
<proteinExistence type="inferred from homology"/>
<feature type="compositionally biased region" description="Basic and acidic residues" evidence="2">
    <location>
        <begin position="118"/>
        <end position="130"/>
    </location>
</feature>
<sequence>MAMAVYTKELGTVEISDDVVAAIAGLVTLEIKGVANMSGGVVDGITEVIGRKNLAKGIKVKSNERDVTIDANIVINYGDSIPEVSDNIQRKIKNDVEKYTGLNVVGVNVHVVGISQPEEAKNQQASREDTLQDVVQTT</sequence>